<evidence type="ECO:0000313" key="2">
    <source>
        <dbReference type="EMBL" id="KAF2305917.1"/>
    </source>
</evidence>
<comment type="caution">
    <text evidence="2">The sequence shown here is derived from an EMBL/GenBank/DDBJ whole genome shotgun (WGS) entry which is preliminary data.</text>
</comment>
<accession>A0A6A6LZF9</accession>
<evidence type="ECO:0000259" key="1">
    <source>
        <dbReference type="Pfam" id="PF03732"/>
    </source>
</evidence>
<dbReference type="EMBL" id="JAAGAX010000008">
    <property type="protein sequence ID" value="KAF2305917.1"/>
    <property type="molecule type" value="Genomic_DNA"/>
</dbReference>
<name>A0A6A6LZF9_HEVBR</name>
<proteinExistence type="predicted"/>
<organism evidence="2 3">
    <name type="scientific">Hevea brasiliensis</name>
    <name type="common">Para rubber tree</name>
    <name type="synonym">Siphonia brasiliensis</name>
    <dbReference type="NCBI Taxonomy" id="3981"/>
    <lineage>
        <taxon>Eukaryota</taxon>
        <taxon>Viridiplantae</taxon>
        <taxon>Streptophyta</taxon>
        <taxon>Embryophyta</taxon>
        <taxon>Tracheophyta</taxon>
        <taxon>Spermatophyta</taxon>
        <taxon>Magnoliopsida</taxon>
        <taxon>eudicotyledons</taxon>
        <taxon>Gunneridae</taxon>
        <taxon>Pentapetalae</taxon>
        <taxon>rosids</taxon>
        <taxon>fabids</taxon>
        <taxon>Malpighiales</taxon>
        <taxon>Euphorbiaceae</taxon>
        <taxon>Crotonoideae</taxon>
        <taxon>Micrandreae</taxon>
        <taxon>Hevea</taxon>
    </lineage>
</organism>
<protein>
    <recommendedName>
        <fullName evidence="1">Retrotransposon gag domain-containing protein</fullName>
    </recommendedName>
</protein>
<keyword evidence="3" id="KW-1185">Reference proteome</keyword>
<dbReference type="InterPro" id="IPR005162">
    <property type="entry name" value="Retrotrans_gag_dom"/>
</dbReference>
<gene>
    <name evidence="2" type="ORF">GH714_008864</name>
</gene>
<dbReference type="Pfam" id="PF03732">
    <property type="entry name" value="Retrotrans_gag"/>
    <property type="match status" value="1"/>
</dbReference>
<sequence length="177" mass="20306">MVGEMKDVKDEMVLLRRMMAQGVGANPHPSPILPTVRVEVPKSNAYKGARSAREIDNFLWGLEQYFRALRVEEDARKVDHAPLYLVDSAMVWWRRRLADMEKCTSSIKTWDEFKKELKRQFYPENATDEARAKLRRLTQKGTIWDYVECPKNAALTALAGEREEASSRPEGSSMGSL</sequence>
<feature type="domain" description="Retrotransposon gag" evidence="1">
    <location>
        <begin position="81"/>
        <end position="149"/>
    </location>
</feature>
<evidence type="ECO:0000313" key="3">
    <source>
        <dbReference type="Proteomes" id="UP000467840"/>
    </source>
</evidence>
<dbReference type="AlphaFoldDB" id="A0A6A6LZF9"/>
<reference evidence="2 3" key="1">
    <citation type="journal article" date="2020" name="Mol. Plant">
        <title>The Chromosome-Based Rubber Tree Genome Provides New Insights into Spurge Genome Evolution and Rubber Biosynthesis.</title>
        <authorList>
            <person name="Liu J."/>
            <person name="Shi C."/>
            <person name="Shi C.C."/>
            <person name="Li W."/>
            <person name="Zhang Q.J."/>
            <person name="Zhang Y."/>
            <person name="Li K."/>
            <person name="Lu H.F."/>
            <person name="Shi C."/>
            <person name="Zhu S.T."/>
            <person name="Xiao Z.Y."/>
            <person name="Nan H."/>
            <person name="Yue Y."/>
            <person name="Zhu X.G."/>
            <person name="Wu Y."/>
            <person name="Hong X.N."/>
            <person name="Fan G.Y."/>
            <person name="Tong Y."/>
            <person name="Zhang D."/>
            <person name="Mao C.L."/>
            <person name="Liu Y.L."/>
            <person name="Hao S.J."/>
            <person name="Liu W.Q."/>
            <person name="Lv M.Q."/>
            <person name="Zhang H.B."/>
            <person name="Liu Y."/>
            <person name="Hu-Tang G.R."/>
            <person name="Wang J.P."/>
            <person name="Wang J.H."/>
            <person name="Sun Y.H."/>
            <person name="Ni S.B."/>
            <person name="Chen W.B."/>
            <person name="Zhang X.C."/>
            <person name="Jiao Y.N."/>
            <person name="Eichler E.E."/>
            <person name="Li G.H."/>
            <person name="Liu X."/>
            <person name="Gao L.Z."/>
        </authorList>
    </citation>
    <scope>NUCLEOTIDE SEQUENCE [LARGE SCALE GENOMIC DNA]</scope>
    <source>
        <strain evidence="3">cv. GT1</strain>
        <tissue evidence="2">Leaf</tissue>
    </source>
</reference>
<dbReference type="Proteomes" id="UP000467840">
    <property type="component" value="Chromosome 9"/>
</dbReference>